<gene>
    <name evidence="1" type="ORF">HKO22_06455</name>
</gene>
<protein>
    <submittedName>
        <fullName evidence="1">FeoB-associated Cys-rich membrane protein</fullName>
    </submittedName>
</protein>
<dbReference type="AlphaFoldDB" id="A0A848RH95"/>
<comment type="caution">
    <text evidence="1">The sequence shown here is derived from an EMBL/GenBank/DDBJ whole genome shotgun (WGS) entry which is preliminary data.</text>
</comment>
<sequence length="48" mass="4990">MNPINVVVALVIILAIVFAAKRVISKKGGCDCGCNSCHSACSLGEKKK</sequence>
<name>A0A848RH95_9FIRM</name>
<dbReference type="RefSeq" id="WP_075659443.1">
    <property type="nucleotide sequence ID" value="NZ_JABDSR010000008.1"/>
</dbReference>
<dbReference type="Proteomes" id="UP000568273">
    <property type="component" value="Unassembled WGS sequence"/>
</dbReference>
<organism evidence="1 2">
    <name type="scientific">Peptoniphilus faecalis</name>
    <dbReference type="NCBI Taxonomy" id="2731255"/>
    <lineage>
        <taxon>Bacteria</taxon>
        <taxon>Bacillati</taxon>
        <taxon>Bacillota</taxon>
        <taxon>Tissierellia</taxon>
        <taxon>Tissierellales</taxon>
        <taxon>Peptoniphilaceae</taxon>
        <taxon>Peptoniphilus</taxon>
    </lineage>
</organism>
<evidence type="ECO:0000313" key="1">
    <source>
        <dbReference type="EMBL" id="NMW85375.1"/>
    </source>
</evidence>
<dbReference type="EMBL" id="JABDSR010000008">
    <property type="protein sequence ID" value="NMW85375.1"/>
    <property type="molecule type" value="Genomic_DNA"/>
</dbReference>
<evidence type="ECO:0000313" key="2">
    <source>
        <dbReference type="Proteomes" id="UP000568273"/>
    </source>
</evidence>
<accession>A0A848RH95</accession>
<proteinExistence type="predicted"/>
<keyword evidence="2" id="KW-1185">Reference proteome</keyword>
<reference evidence="1" key="1">
    <citation type="submission" date="2020-04" db="EMBL/GenBank/DDBJ databases">
        <title>Peptoniphilus sp. nov. isolated from swine feces.</title>
        <authorList>
            <person name="Ryu S.W."/>
        </authorList>
    </citation>
    <scope>NUCLEOTIDE SEQUENCE [LARGE SCALE GENOMIC DNA]</scope>
    <source>
        <strain evidence="1">AGMB00490</strain>
    </source>
</reference>